<dbReference type="Gene3D" id="2.40.30.200">
    <property type="match status" value="1"/>
</dbReference>
<reference evidence="1" key="1">
    <citation type="journal article" date="2021" name="Proc. Natl. Acad. Sci. U.S.A.">
        <title>A Catalog of Tens of Thousands of Viruses from Human Metagenomes Reveals Hidden Associations with Chronic Diseases.</title>
        <authorList>
            <person name="Tisza M.J."/>
            <person name="Buck C.B."/>
        </authorList>
    </citation>
    <scope>NUCLEOTIDE SEQUENCE</scope>
    <source>
        <strain evidence="1">Ctet217</strain>
    </source>
</reference>
<proteinExistence type="predicted"/>
<sequence length="246" mass="27581">MFSFKVNGQELGDLMIVNNIDFGFSPEVSATSRKYALVDGERFIRRRFGKRIIKVQFTILGDRIEKSKIAIQRALLVPGISKFEFGYQPDVYYEGAVSGTSDFNLITFRYAQGAFEIHCFNPFAISKTEKTAKRESNKLIFNNEGTIPVYPTYKFTAGKPYKMISFAHPSGKVVQYGYESGPVVINTNDLVVFDSAENKLIINGERKYINAASQVFAINVGTTEVAVLGDDNKIPVVDATFKECWV</sequence>
<dbReference type="EMBL" id="BK014887">
    <property type="protein sequence ID" value="DAD80725.1"/>
    <property type="molecule type" value="Genomic_DNA"/>
</dbReference>
<accession>A0A8S5MEI2</accession>
<dbReference type="InterPro" id="IPR006520">
    <property type="entry name" value="Dit_BPSPP_N"/>
</dbReference>
<organism evidence="1">
    <name type="scientific">Siphoviridae sp. ctet217</name>
    <dbReference type="NCBI Taxonomy" id="2826409"/>
    <lineage>
        <taxon>Viruses</taxon>
        <taxon>Duplodnaviria</taxon>
        <taxon>Heunggongvirae</taxon>
        <taxon>Uroviricota</taxon>
        <taxon>Caudoviricetes</taxon>
    </lineage>
</organism>
<dbReference type="NCBIfam" id="TIGR01633">
    <property type="entry name" value="phi3626_gp14_N"/>
    <property type="match status" value="1"/>
</dbReference>
<evidence type="ECO:0000313" key="1">
    <source>
        <dbReference type="EMBL" id="DAD80725.1"/>
    </source>
</evidence>
<name>A0A8S5MEI2_9CAUD</name>
<protein>
    <submittedName>
        <fullName evidence="1">Distal tail protein</fullName>
    </submittedName>
</protein>